<dbReference type="GO" id="GO:0004846">
    <property type="term" value="F:urate oxidase activity"/>
    <property type="evidence" value="ECO:0007669"/>
    <property type="project" value="InterPro"/>
</dbReference>
<organism evidence="14 15">
    <name type="scientific">Sodalis ligni</name>
    <dbReference type="NCBI Taxonomy" id="2697027"/>
    <lineage>
        <taxon>Bacteria</taxon>
        <taxon>Pseudomonadati</taxon>
        <taxon>Pseudomonadota</taxon>
        <taxon>Gammaproteobacteria</taxon>
        <taxon>Enterobacterales</taxon>
        <taxon>Bruguierivoracaceae</taxon>
        <taxon>Sodalis</taxon>
    </lineage>
</organism>
<evidence type="ECO:0000256" key="6">
    <source>
        <dbReference type="ARBA" id="ARBA00023002"/>
    </source>
</evidence>
<dbReference type="PRINTS" id="PR00420">
    <property type="entry name" value="RNGMNOXGNASE"/>
</dbReference>
<evidence type="ECO:0000256" key="5">
    <source>
        <dbReference type="ARBA" id="ARBA00022827"/>
    </source>
</evidence>
<protein>
    <recommendedName>
        <fullName evidence="11">FAD-dependent urate hydroxylase</fullName>
        <ecNumber evidence="10">1.14.13.113</ecNumber>
    </recommendedName>
</protein>
<comment type="similarity">
    <text evidence="9">Belongs to the FAD-dependent urate hydroxylase family.</text>
</comment>
<accession>A0A4R1NB92</accession>
<dbReference type="InterPro" id="IPR036188">
    <property type="entry name" value="FAD/NAD-bd_sf"/>
</dbReference>
<dbReference type="RefSeq" id="WP_132922850.1">
    <property type="nucleotide sequence ID" value="NZ_SJOI01000001.1"/>
</dbReference>
<evidence type="ECO:0000256" key="3">
    <source>
        <dbReference type="ARBA" id="ARBA00022630"/>
    </source>
</evidence>
<evidence type="ECO:0000313" key="15">
    <source>
        <dbReference type="Proteomes" id="UP000294555"/>
    </source>
</evidence>
<dbReference type="Pfam" id="PF01494">
    <property type="entry name" value="FAD_binding_3"/>
    <property type="match status" value="1"/>
</dbReference>
<keyword evidence="6" id="KW-0560">Oxidoreductase</keyword>
<dbReference type="Gene3D" id="3.50.50.60">
    <property type="entry name" value="FAD/NAD(P)-binding domain"/>
    <property type="match status" value="1"/>
</dbReference>
<dbReference type="EC" id="1.14.13.113" evidence="10"/>
<reference evidence="14 15" key="1">
    <citation type="submission" date="2019-02" db="EMBL/GenBank/DDBJ databases">
        <title>Investigation of anaerobic lignin degradation for improved lignocellulosic biofuels.</title>
        <authorList>
            <person name="Deangelis K."/>
        </authorList>
    </citation>
    <scope>NUCLEOTIDE SEQUENCE [LARGE SCALE GENOMIC DNA]</scope>
    <source>
        <strain evidence="14 15">159R</strain>
    </source>
</reference>
<comment type="catalytic activity">
    <reaction evidence="12">
        <text>urate + NADH + O2 + H(+) = 5-hydroxyisourate + NAD(+) + H2O</text>
        <dbReference type="Rhea" id="RHEA:27329"/>
        <dbReference type="ChEBI" id="CHEBI:15377"/>
        <dbReference type="ChEBI" id="CHEBI:15378"/>
        <dbReference type="ChEBI" id="CHEBI:15379"/>
        <dbReference type="ChEBI" id="CHEBI:17775"/>
        <dbReference type="ChEBI" id="CHEBI:18072"/>
        <dbReference type="ChEBI" id="CHEBI:57540"/>
        <dbReference type="ChEBI" id="CHEBI:57945"/>
        <dbReference type="EC" id="1.14.13.113"/>
    </reaction>
</comment>
<feature type="domain" description="FAD-binding" evidence="13">
    <location>
        <begin position="2"/>
        <end position="338"/>
    </location>
</feature>
<keyword evidence="5" id="KW-0274">FAD</keyword>
<dbReference type="InterPro" id="IPR050493">
    <property type="entry name" value="FAD-dep_Monooxygenase_BioMet"/>
</dbReference>
<evidence type="ECO:0000256" key="11">
    <source>
        <dbReference type="ARBA" id="ARBA00035262"/>
    </source>
</evidence>
<evidence type="ECO:0000256" key="1">
    <source>
        <dbReference type="ARBA" id="ARBA00001974"/>
    </source>
</evidence>
<comment type="pathway">
    <text evidence="2">Purine metabolism; urate degradation.</text>
</comment>
<evidence type="ECO:0000256" key="9">
    <source>
        <dbReference type="ARBA" id="ARBA00035121"/>
    </source>
</evidence>
<evidence type="ECO:0000313" key="14">
    <source>
        <dbReference type="EMBL" id="TCL04037.1"/>
    </source>
</evidence>
<comment type="caution">
    <text evidence="14">The sequence shown here is derived from an EMBL/GenBank/DDBJ whole genome shotgun (WGS) entry which is preliminary data.</text>
</comment>
<evidence type="ECO:0000256" key="2">
    <source>
        <dbReference type="ARBA" id="ARBA00004705"/>
    </source>
</evidence>
<gene>
    <name evidence="14" type="ORF">EZJ58_2138</name>
</gene>
<keyword evidence="15" id="KW-1185">Reference proteome</keyword>
<evidence type="ECO:0000256" key="10">
    <source>
        <dbReference type="ARBA" id="ARBA00035128"/>
    </source>
</evidence>
<sequence length="384" mass="41885">MKAIIIGAGMGGATAGIALQNMGCRVEIYESVREIKPVGAAISIWPNGVKCLNFIGLQQQIKTLGGNMAAMAYRDYRTGETLTQFSLRPLVERVGEYPYPVARAELQSLLLDALGRERISLGKRLVELEDDGRQVTAWFEDGSSASGDLLIGADGAHSVVRGYVLGHTVERRFAGYVNWNGLIAAENGLAPADQWTTFVGQGKRVSLMPVAGGRFYFFFDVPLPQGLRQRSDTAKEDLRGYFAGWCAPVQRLIDRLEPAGVNRVEIHDIDPLEQLVRGRVALLGDAGHSSTPDIGQGGCAAMEDAIVLANLLRTHSLGIEDTLRRYQESRRQRVGSLVLKARKRCDVTHGKDPAATEDWYRSLARETGEHIIDGLADTIEGGPL</sequence>
<dbReference type="Proteomes" id="UP000294555">
    <property type="component" value="Unassembled WGS sequence"/>
</dbReference>
<keyword evidence="3" id="KW-0285">Flavoprotein</keyword>
<dbReference type="EMBL" id="SJOI01000001">
    <property type="protein sequence ID" value="TCL04037.1"/>
    <property type="molecule type" value="Genomic_DNA"/>
</dbReference>
<dbReference type="InterPro" id="IPR002938">
    <property type="entry name" value="FAD-bd"/>
</dbReference>
<dbReference type="GO" id="GO:0071949">
    <property type="term" value="F:FAD binding"/>
    <property type="evidence" value="ECO:0007669"/>
    <property type="project" value="InterPro"/>
</dbReference>
<dbReference type="PANTHER" id="PTHR13789">
    <property type="entry name" value="MONOOXYGENASE"/>
    <property type="match status" value="1"/>
</dbReference>
<evidence type="ECO:0000256" key="12">
    <source>
        <dbReference type="ARBA" id="ARBA00047521"/>
    </source>
</evidence>
<dbReference type="SUPFAM" id="SSF51905">
    <property type="entry name" value="FAD/NAD(P)-binding domain"/>
    <property type="match status" value="1"/>
</dbReference>
<evidence type="ECO:0000256" key="8">
    <source>
        <dbReference type="ARBA" id="ARBA00023033"/>
    </source>
</evidence>
<evidence type="ECO:0000256" key="7">
    <source>
        <dbReference type="ARBA" id="ARBA00023027"/>
    </source>
</evidence>
<evidence type="ECO:0000259" key="13">
    <source>
        <dbReference type="Pfam" id="PF01494"/>
    </source>
</evidence>
<dbReference type="AlphaFoldDB" id="A0A4R1NB92"/>
<dbReference type="OrthoDB" id="9782160at2"/>
<keyword evidence="4" id="KW-0659">Purine metabolism</keyword>
<dbReference type="NCBIfam" id="NF033623">
    <property type="entry name" value="urate_HpxO"/>
    <property type="match status" value="1"/>
</dbReference>
<keyword evidence="8" id="KW-0503">Monooxygenase</keyword>
<dbReference type="PANTHER" id="PTHR13789:SF309">
    <property type="entry name" value="PUTATIVE (AFU_ORTHOLOGUE AFUA_6G14510)-RELATED"/>
    <property type="match status" value="1"/>
</dbReference>
<evidence type="ECO:0000256" key="4">
    <source>
        <dbReference type="ARBA" id="ARBA00022631"/>
    </source>
</evidence>
<comment type="cofactor">
    <cofactor evidence="1">
        <name>FAD</name>
        <dbReference type="ChEBI" id="CHEBI:57692"/>
    </cofactor>
</comment>
<name>A0A4R1NB92_9GAMM</name>
<dbReference type="GO" id="GO:0019628">
    <property type="term" value="P:urate catabolic process"/>
    <property type="evidence" value="ECO:0007669"/>
    <property type="project" value="InterPro"/>
</dbReference>
<proteinExistence type="inferred from homology"/>
<dbReference type="InterPro" id="IPR047712">
    <property type="entry name" value="HpxO"/>
</dbReference>
<dbReference type="GO" id="GO:0102099">
    <property type="term" value="F:FAD-dependent urate hydroxylase activity"/>
    <property type="evidence" value="ECO:0007669"/>
    <property type="project" value="UniProtKB-EC"/>
</dbReference>
<dbReference type="GO" id="GO:0006144">
    <property type="term" value="P:purine nucleobase metabolic process"/>
    <property type="evidence" value="ECO:0007669"/>
    <property type="project" value="UniProtKB-KW"/>
</dbReference>
<keyword evidence="7" id="KW-0520">NAD</keyword>